<organism evidence="1 2">
    <name type="scientific">Lachnotalea glycerini</name>
    <dbReference type="NCBI Taxonomy" id="1763509"/>
    <lineage>
        <taxon>Bacteria</taxon>
        <taxon>Bacillati</taxon>
        <taxon>Bacillota</taxon>
        <taxon>Clostridia</taxon>
        <taxon>Lachnospirales</taxon>
        <taxon>Lachnospiraceae</taxon>
        <taxon>Lachnotalea</taxon>
    </lineage>
</organism>
<sequence>MSRINKDYLLNKISNRSVFYLEESRKETIKTVKKYGIPLFEIKSGKHMSKIIKEIKDIEYGCSEEYFLRKVESIVPNIDFESIEIIKEYPSGSVVIADIFEKYIQPKIKEEYK</sequence>
<dbReference type="Pfam" id="PF26211">
    <property type="entry name" value="Phage_phiTE_072"/>
    <property type="match status" value="1"/>
</dbReference>
<keyword evidence="2" id="KW-1185">Reference proteome</keyword>
<accession>A0A371JC19</accession>
<evidence type="ECO:0000313" key="1">
    <source>
        <dbReference type="EMBL" id="RDY30310.1"/>
    </source>
</evidence>
<proteinExistence type="predicted"/>
<dbReference type="InterPro" id="IPR058701">
    <property type="entry name" value="PhiTE_072-like"/>
</dbReference>
<dbReference type="EMBL" id="NOKA02000041">
    <property type="protein sequence ID" value="RDY30310.1"/>
    <property type="molecule type" value="Genomic_DNA"/>
</dbReference>
<comment type="caution">
    <text evidence="1">The sequence shown here is derived from an EMBL/GenBank/DDBJ whole genome shotgun (WGS) entry which is preliminary data.</text>
</comment>
<protein>
    <submittedName>
        <fullName evidence="1">Uncharacterized protein</fullName>
    </submittedName>
</protein>
<dbReference type="AlphaFoldDB" id="A0A371JC19"/>
<name>A0A371JC19_9FIRM</name>
<evidence type="ECO:0000313" key="2">
    <source>
        <dbReference type="Proteomes" id="UP000216411"/>
    </source>
</evidence>
<reference evidence="1 2" key="1">
    <citation type="journal article" date="2017" name="Genome Announc.">
        <title>Draft Genome Sequence of a Sporulating and Motile Strain of Lachnotalea glycerini Isolated from Water in Quebec City, Canada.</title>
        <authorList>
            <person name="Maheux A.F."/>
            <person name="Boudreau D.K."/>
            <person name="Berube E."/>
            <person name="Boissinot M."/>
            <person name="Raymond F."/>
            <person name="Brodeur S."/>
            <person name="Corbeil J."/>
            <person name="Isabel S."/>
            <person name="Omar R.F."/>
            <person name="Bergeron M.G."/>
        </authorList>
    </citation>
    <scope>NUCLEOTIDE SEQUENCE [LARGE SCALE GENOMIC DNA]</scope>
    <source>
        <strain evidence="1 2">CCRI-19302</strain>
    </source>
</reference>
<dbReference type="Proteomes" id="UP000216411">
    <property type="component" value="Unassembled WGS sequence"/>
</dbReference>
<gene>
    <name evidence="1" type="ORF">CG710_015360</name>
</gene>